<evidence type="ECO:0000313" key="1">
    <source>
        <dbReference type="EMBL" id="VDL85343.1"/>
    </source>
</evidence>
<dbReference type="EMBL" id="UYSU01000166">
    <property type="protein sequence ID" value="VDL85343.1"/>
    <property type="molecule type" value="Genomic_DNA"/>
</dbReference>
<evidence type="ECO:0000313" key="3">
    <source>
        <dbReference type="WBParaSite" id="SSLN_0000028401-mRNA-1"/>
    </source>
</evidence>
<protein>
    <submittedName>
        <fullName evidence="3">DUF3504 domain-containing protein</fullName>
    </submittedName>
</protein>
<reference evidence="1 2" key="2">
    <citation type="submission" date="2018-11" db="EMBL/GenBank/DDBJ databases">
        <authorList>
            <consortium name="Pathogen Informatics"/>
        </authorList>
    </citation>
    <scope>NUCLEOTIDE SEQUENCE [LARGE SCALE GENOMIC DNA]</scope>
    <source>
        <strain evidence="1 2">NST_G2</strain>
    </source>
</reference>
<dbReference type="AlphaFoldDB" id="A0A183S7S3"/>
<accession>A0A183S7S3</accession>
<dbReference type="Proteomes" id="UP000275846">
    <property type="component" value="Unassembled WGS sequence"/>
</dbReference>
<dbReference type="OrthoDB" id="10070415at2759"/>
<sequence length="217" mass="24755">MVRATSTDRSELMHFFFTIKAVYGPPVKVAAHLSNAQVTTLLNEKTRILKCKAKHFRSVRNRPSTISDATIDQTSQVETKADLNLLPFLQETIWAVQQLSSGKAPRSNAWRHPTAFFQAIWRQKQVYQDFKDIHLYKKKGNCQLSDNHRGTLLVNTTGKIFACILLNHINGHQERGPLPVNHCGFRPPSRHHRDDLRRAPAAGVKRCRLDSTLPSWI</sequence>
<name>A0A183S7S3_SCHSO</name>
<dbReference type="WBParaSite" id="SSLN_0000028401-mRNA-1">
    <property type="protein sequence ID" value="SSLN_0000028401-mRNA-1"/>
    <property type="gene ID" value="SSLN_0000028401"/>
</dbReference>
<evidence type="ECO:0000313" key="2">
    <source>
        <dbReference type="Proteomes" id="UP000275846"/>
    </source>
</evidence>
<keyword evidence="2" id="KW-1185">Reference proteome</keyword>
<proteinExistence type="predicted"/>
<gene>
    <name evidence="1" type="ORF">SSLN_LOCUS271</name>
</gene>
<organism evidence="3">
    <name type="scientific">Schistocephalus solidus</name>
    <name type="common">Tapeworm</name>
    <dbReference type="NCBI Taxonomy" id="70667"/>
    <lineage>
        <taxon>Eukaryota</taxon>
        <taxon>Metazoa</taxon>
        <taxon>Spiralia</taxon>
        <taxon>Lophotrochozoa</taxon>
        <taxon>Platyhelminthes</taxon>
        <taxon>Cestoda</taxon>
        <taxon>Eucestoda</taxon>
        <taxon>Diphyllobothriidea</taxon>
        <taxon>Diphyllobothriidae</taxon>
        <taxon>Schistocephalus</taxon>
    </lineage>
</organism>
<reference evidence="3" key="1">
    <citation type="submission" date="2016-06" db="UniProtKB">
        <authorList>
            <consortium name="WormBaseParasite"/>
        </authorList>
    </citation>
    <scope>IDENTIFICATION</scope>
</reference>